<dbReference type="Proteomes" id="UP000308600">
    <property type="component" value="Unassembled WGS sequence"/>
</dbReference>
<keyword evidence="2" id="KW-1185">Reference proteome</keyword>
<protein>
    <submittedName>
        <fullName evidence="1">Uncharacterized protein</fullName>
    </submittedName>
</protein>
<evidence type="ECO:0000313" key="2">
    <source>
        <dbReference type="Proteomes" id="UP000308600"/>
    </source>
</evidence>
<gene>
    <name evidence="1" type="ORF">BDN72DRAFT_960627</name>
</gene>
<name>A0ACD3ARL4_9AGAR</name>
<reference evidence="1 2" key="1">
    <citation type="journal article" date="2019" name="Nat. Ecol. Evol.">
        <title>Megaphylogeny resolves global patterns of mushroom evolution.</title>
        <authorList>
            <person name="Varga T."/>
            <person name="Krizsan K."/>
            <person name="Foldi C."/>
            <person name="Dima B."/>
            <person name="Sanchez-Garcia M."/>
            <person name="Sanchez-Ramirez S."/>
            <person name="Szollosi G.J."/>
            <person name="Szarkandi J.G."/>
            <person name="Papp V."/>
            <person name="Albert L."/>
            <person name="Andreopoulos W."/>
            <person name="Angelini C."/>
            <person name="Antonin V."/>
            <person name="Barry K.W."/>
            <person name="Bougher N.L."/>
            <person name="Buchanan P."/>
            <person name="Buyck B."/>
            <person name="Bense V."/>
            <person name="Catcheside P."/>
            <person name="Chovatia M."/>
            <person name="Cooper J."/>
            <person name="Damon W."/>
            <person name="Desjardin D."/>
            <person name="Finy P."/>
            <person name="Geml J."/>
            <person name="Haridas S."/>
            <person name="Hughes K."/>
            <person name="Justo A."/>
            <person name="Karasinski D."/>
            <person name="Kautmanova I."/>
            <person name="Kiss B."/>
            <person name="Kocsube S."/>
            <person name="Kotiranta H."/>
            <person name="LaButti K.M."/>
            <person name="Lechner B.E."/>
            <person name="Liimatainen K."/>
            <person name="Lipzen A."/>
            <person name="Lukacs Z."/>
            <person name="Mihaltcheva S."/>
            <person name="Morgado L.N."/>
            <person name="Niskanen T."/>
            <person name="Noordeloos M.E."/>
            <person name="Ohm R.A."/>
            <person name="Ortiz-Santana B."/>
            <person name="Ovrebo C."/>
            <person name="Racz N."/>
            <person name="Riley R."/>
            <person name="Savchenko A."/>
            <person name="Shiryaev A."/>
            <person name="Soop K."/>
            <person name="Spirin V."/>
            <person name="Szebenyi C."/>
            <person name="Tomsovsky M."/>
            <person name="Tulloss R.E."/>
            <person name="Uehling J."/>
            <person name="Grigoriev I.V."/>
            <person name="Vagvolgyi C."/>
            <person name="Papp T."/>
            <person name="Martin F.M."/>
            <person name="Miettinen O."/>
            <person name="Hibbett D.S."/>
            <person name="Nagy L.G."/>
        </authorList>
    </citation>
    <scope>NUCLEOTIDE SEQUENCE [LARGE SCALE GENOMIC DNA]</scope>
    <source>
        <strain evidence="1 2">NL-1719</strain>
    </source>
</reference>
<accession>A0ACD3ARL4</accession>
<evidence type="ECO:0000313" key="1">
    <source>
        <dbReference type="EMBL" id="TFK67951.1"/>
    </source>
</evidence>
<organism evidence="1 2">
    <name type="scientific">Pluteus cervinus</name>
    <dbReference type="NCBI Taxonomy" id="181527"/>
    <lineage>
        <taxon>Eukaryota</taxon>
        <taxon>Fungi</taxon>
        <taxon>Dikarya</taxon>
        <taxon>Basidiomycota</taxon>
        <taxon>Agaricomycotina</taxon>
        <taxon>Agaricomycetes</taxon>
        <taxon>Agaricomycetidae</taxon>
        <taxon>Agaricales</taxon>
        <taxon>Pluteineae</taxon>
        <taxon>Pluteaceae</taxon>
        <taxon>Pluteus</taxon>
    </lineage>
</organism>
<dbReference type="EMBL" id="ML208363">
    <property type="protein sequence ID" value="TFK67951.1"/>
    <property type="molecule type" value="Genomic_DNA"/>
</dbReference>
<sequence length="514" mass="58209">MPKIRPSLDRVNVTVTGLSLAPPSSMSTTPVWVISKEDFEPRRLNKRPRHGLDTTQSARTAVQATQDISRVHRLKIPSGVAPWPELCSLLSRPAPMLESLSLELMKTYDEEAVSRSLDNLFSGTTPRLRHLSIEHCHPGSLLLSCSNLTILEIRNPTPQYSVSTFLSVLRNLPRLIALHMACTLQPPEKYDQHPGPTYNPVPGQTRVVSLPSLAFFSFYGLCFAQDLDFLSHLSFPSSTILLFASGYPYHYDSPYAAVTDFLNIYLPLRQGSTNPTKIDLLSECARLRLNFWDGDKMLCGLKLDSEGGSGGDRHWVPDDPDVTEMFSLLSFSSVIEFSTSCYIVPALWPAVSSTFPALKYISIEELHFEEHGEVAPILTAIIDDYQSKPPSLWTPILPRLRHLSLKEVAFDDDCRKHLIKALRSRGRSSSRLETFRIEECRGVNEEFIDELDKVEGLSVHWIKRERGSDDAEYDVENEWESYMWHNENGEGELDIPPGAQRRDTLRYEVDNYIK</sequence>
<proteinExistence type="predicted"/>